<accession>A0A3S9H889</accession>
<dbReference type="PIRSF" id="PIRSF000126">
    <property type="entry name" value="11-beta-HSD1"/>
    <property type="match status" value="1"/>
</dbReference>
<proteinExistence type="inferred from homology"/>
<evidence type="ECO:0000313" key="4">
    <source>
        <dbReference type="EMBL" id="AZP03491.1"/>
    </source>
</evidence>
<dbReference type="PANTHER" id="PTHR42901:SF1">
    <property type="entry name" value="ALCOHOL DEHYDROGENASE"/>
    <property type="match status" value="1"/>
</dbReference>
<dbReference type="Proteomes" id="UP000273326">
    <property type="component" value="Chromosome"/>
</dbReference>
<comment type="similarity">
    <text evidence="1 3">Belongs to the short-chain dehydrogenases/reductases (SDR) family.</text>
</comment>
<dbReference type="SUPFAM" id="SSF51735">
    <property type="entry name" value="NAD(P)-binding Rossmann-fold domains"/>
    <property type="match status" value="1"/>
</dbReference>
<evidence type="ECO:0000256" key="3">
    <source>
        <dbReference type="RuleBase" id="RU000363"/>
    </source>
</evidence>
<gene>
    <name evidence="4" type="ORF">EJN90_01720</name>
</gene>
<dbReference type="PRINTS" id="PR00080">
    <property type="entry name" value="SDRFAMILY"/>
</dbReference>
<dbReference type="Pfam" id="PF00106">
    <property type="entry name" value="adh_short"/>
    <property type="match status" value="1"/>
</dbReference>
<name>A0A3S9H889_9LACT</name>
<dbReference type="PANTHER" id="PTHR42901">
    <property type="entry name" value="ALCOHOL DEHYDROGENASE"/>
    <property type="match status" value="1"/>
</dbReference>
<protein>
    <submittedName>
        <fullName evidence="4">SDR family oxidoreductase</fullName>
    </submittedName>
</protein>
<dbReference type="InterPro" id="IPR036291">
    <property type="entry name" value="NAD(P)-bd_dom_sf"/>
</dbReference>
<dbReference type="CDD" id="cd05233">
    <property type="entry name" value="SDR_c"/>
    <property type="match status" value="1"/>
</dbReference>
<keyword evidence="5" id="KW-1185">Reference proteome</keyword>
<dbReference type="GO" id="GO:0016491">
    <property type="term" value="F:oxidoreductase activity"/>
    <property type="evidence" value="ECO:0007669"/>
    <property type="project" value="UniProtKB-KW"/>
</dbReference>
<reference evidence="5" key="1">
    <citation type="submission" date="2018-12" db="EMBL/GenBank/DDBJ databases">
        <title>Complete genome sequencing of Jeotgalibaca sp. H21T32.</title>
        <authorList>
            <person name="Bae J.-W."/>
            <person name="Lee S.-Y."/>
        </authorList>
    </citation>
    <scope>NUCLEOTIDE SEQUENCE [LARGE SCALE GENOMIC DNA]</scope>
    <source>
        <strain evidence="5">H21T32</strain>
    </source>
</reference>
<dbReference type="Gene3D" id="3.40.50.720">
    <property type="entry name" value="NAD(P)-binding Rossmann-like Domain"/>
    <property type="match status" value="1"/>
</dbReference>
<keyword evidence="2" id="KW-0560">Oxidoreductase</keyword>
<dbReference type="KEGG" id="jeh:EJN90_01720"/>
<dbReference type="EMBL" id="CP034465">
    <property type="protein sequence ID" value="AZP03491.1"/>
    <property type="molecule type" value="Genomic_DNA"/>
</dbReference>
<dbReference type="InterPro" id="IPR002347">
    <property type="entry name" value="SDR_fam"/>
</dbReference>
<evidence type="ECO:0000313" key="5">
    <source>
        <dbReference type="Proteomes" id="UP000273326"/>
    </source>
</evidence>
<organism evidence="4 5">
    <name type="scientific">Jeotgalibaca ciconiae</name>
    <dbReference type="NCBI Taxonomy" id="2496265"/>
    <lineage>
        <taxon>Bacteria</taxon>
        <taxon>Bacillati</taxon>
        <taxon>Bacillota</taxon>
        <taxon>Bacilli</taxon>
        <taxon>Lactobacillales</taxon>
        <taxon>Carnobacteriaceae</taxon>
        <taxon>Jeotgalibaca</taxon>
    </lineage>
</organism>
<evidence type="ECO:0000256" key="2">
    <source>
        <dbReference type="ARBA" id="ARBA00023002"/>
    </source>
</evidence>
<dbReference type="AlphaFoldDB" id="A0A3S9H889"/>
<sequence>MRNEVAIVTGASSGIGREIAIQLSRRGYDVVLVARRLDRLEQLAKELPTKSKIIVADLEDLEDCYSLYEQTKQLNCTILINSAGFGAFGSYTEIPLEKELSMIDVNIKSVHVLTKLFLANFKKRNKGYILNVSSVAGVMPAGPYMAAYYASKAYVTSLSSAVSQELAEEKSDVYVGSLCPGPVNTEFNQVAGAAFSLKSIDARTCAVYGVNQMFKKNSLIIPGASIKAAAILAKIAPRKLVIKIAGQQQKKKQG</sequence>
<dbReference type="PRINTS" id="PR00081">
    <property type="entry name" value="GDHRDH"/>
</dbReference>
<dbReference type="OrthoDB" id="9793345at2"/>
<evidence type="ECO:0000256" key="1">
    <source>
        <dbReference type="ARBA" id="ARBA00006484"/>
    </source>
</evidence>
<dbReference type="RefSeq" id="WP_126108582.1">
    <property type="nucleotide sequence ID" value="NZ_CP034465.1"/>
</dbReference>